<dbReference type="EMBL" id="AP024597">
    <property type="protein sequence ID" value="BCU71478.1"/>
    <property type="molecule type" value="Genomic_DNA"/>
</dbReference>
<dbReference type="KEGG" id="csty:KN1_27750"/>
<protein>
    <recommendedName>
        <fullName evidence="3">Glycosyltransferase</fullName>
    </recommendedName>
</protein>
<gene>
    <name evidence="1" type="ORF">KN1_27750</name>
</gene>
<evidence type="ECO:0000313" key="2">
    <source>
        <dbReference type="Proteomes" id="UP000825123"/>
    </source>
</evidence>
<reference evidence="1 2" key="1">
    <citation type="submission" date="2021-04" db="EMBL/GenBank/DDBJ databases">
        <title>Complete genome sequence of Stygiolobus sp. KN-1.</title>
        <authorList>
            <person name="Nakamura K."/>
            <person name="Sakai H."/>
            <person name="Kurosawa N."/>
        </authorList>
    </citation>
    <scope>NUCLEOTIDE SEQUENCE [LARGE SCALE GENOMIC DNA]</scope>
    <source>
        <strain evidence="1 2">KN-1</strain>
    </source>
</reference>
<name>A0A8D5U8T7_9CREN</name>
<organism evidence="1 2">
    <name type="scientific">Stygiolobus caldivivus</name>
    <dbReference type="NCBI Taxonomy" id="2824673"/>
    <lineage>
        <taxon>Archaea</taxon>
        <taxon>Thermoproteota</taxon>
        <taxon>Thermoprotei</taxon>
        <taxon>Sulfolobales</taxon>
        <taxon>Sulfolobaceae</taxon>
        <taxon>Stygiolobus</taxon>
    </lineage>
</organism>
<dbReference type="AlphaFoldDB" id="A0A8D5U8T7"/>
<proteinExistence type="predicted"/>
<evidence type="ECO:0000313" key="1">
    <source>
        <dbReference type="EMBL" id="BCU71478.1"/>
    </source>
</evidence>
<keyword evidence="2" id="KW-1185">Reference proteome</keyword>
<dbReference type="GeneID" id="66164496"/>
<dbReference type="Gene3D" id="3.90.550.10">
    <property type="entry name" value="Spore Coat Polysaccharide Biosynthesis Protein SpsA, Chain A"/>
    <property type="match status" value="1"/>
</dbReference>
<dbReference type="SUPFAM" id="SSF53448">
    <property type="entry name" value="Nucleotide-diphospho-sugar transferases"/>
    <property type="match status" value="1"/>
</dbReference>
<dbReference type="InterPro" id="IPR029044">
    <property type="entry name" value="Nucleotide-diphossugar_trans"/>
</dbReference>
<sequence length="231" mass="27208">MLVVVPIYYLNNVELIYSTLLQIKNTVKDTRILIIDNTPDHTPYNKLKEISDWYLEAKENMGLGFAYNLGLSLAKLTNEKWLLILDQDSRIIDIYELRIFIEKLYSMNLDNNVAIISINKRYGYCRNSLINNDFYECKSVINSGSLLNVNICWRYRYDEKLLVDRIDNEYCYKLRKNGYHILAYKKQILAHDIGRGTLQFKKNLSRIILFIIKSFAIFHGLGVFSNSHEIR</sequence>
<accession>A0A8D5U8T7</accession>
<dbReference type="RefSeq" id="WP_221288239.1">
    <property type="nucleotide sequence ID" value="NZ_AP024597.1"/>
</dbReference>
<dbReference type="Proteomes" id="UP000825123">
    <property type="component" value="Chromosome"/>
</dbReference>
<evidence type="ECO:0008006" key="3">
    <source>
        <dbReference type="Google" id="ProtNLM"/>
    </source>
</evidence>